<proteinExistence type="predicted"/>
<accession>A0A2S9YN73</accession>
<dbReference type="Proteomes" id="UP000238823">
    <property type="component" value="Unassembled WGS sequence"/>
</dbReference>
<name>A0A2S9YN73_9BACT</name>
<dbReference type="EMBL" id="PVNL01000074">
    <property type="protein sequence ID" value="PRQ06536.1"/>
    <property type="molecule type" value="Genomic_DNA"/>
</dbReference>
<sequence>MSAVLVTTAEIQLLLPLPILITSKIAALTR</sequence>
<comment type="caution">
    <text evidence="1">The sequence shown here is derived from an EMBL/GenBank/DDBJ whole genome shotgun (WGS) entry which is preliminary data.</text>
</comment>
<gene>
    <name evidence="1" type="ORF">ENSA7_38560</name>
</gene>
<evidence type="ECO:0000313" key="2">
    <source>
        <dbReference type="Proteomes" id="UP000238823"/>
    </source>
</evidence>
<dbReference type="AlphaFoldDB" id="A0A2S9YN73"/>
<organism evidence="1 2">
    <name type="scientific">Enhygromyxa salina</name>
    <dbReference type="NCBI Taxonomy" id="215803"/>
    <lineage>
        <taxon>Bacteria</taxon>
        <taxon>Pseudomonadati</taxon>
        <taxon>Myxococcota</taxon>
        <taxon>Polyangia</taxon>
        <taxon>Nannocystales</taxon>
        <taxon>Nannocystaceae</taxon>
        <taxon>Enhygromyxa</taxon>
    </lineage>
</organism>
<reference evidence="1 2" key="1">
    <citation type="submission" date="2018-03" db="EMBL/GenBank/DDBJ databases">
        <title>Draft Genome Sequences of the Obligatory Marine Myxobacteria Enhygromyxa salina SWB007.</title>
        <authorList>
            <person name="Poehlein A."/>
            <person name="Moghaddam J.A."/>
            <person name="Harms H."/>
            <person name="Alanjari M."/>
            <person name="Koenig G.M."/>
            <person name="Daniel R."/>
            <person name="Schaeberle T.F."/>
        </authorList>
    </citation>
    <scope>NUCLEOTIDE SEQUENCE [LARGE SCALE GENOMIC DNA]</scope>
    <source>
        <strain evidence="1 2">SWB007</strain>
    </source>
</reference>
<evidence type="ECO:0000313" key="1">
    <source>
        <dbReference type="EMBL" id="PRQ06536.1"/>
    </source>
</evidence>
<protein>
    <submittedName>
        <fullName evidence="1">Uncharacterized protein</fullName>
    </submittedName>
</protein>